<proteinExistence type="inferred from homology"/>
<evidence type="ECO:0000256" key="3">
    <source>
        <dbReference type="ARBA" id="ARBA00022695"/>
    </source>
</evidence>
<keyword evidence="4 8" id="KW-0479">Metal-binding</keyword>
<keyword evidence="2 8" id="KW-0808">Transferase</keyword>
<accession>A0ABY8L7N6</accession>
<evidence type="ECO:0000313" key="10">
    <source>
        <dbReference type="Proteomes" id="UP001232001"/>
    </source>
</evidence>
<comment type="catalytic activity">
    <reaction evidence="8">
        <text>L-threonyl-[protein] + ATP = 3-O-(5'-adenylyl)-L-threonyl-[protein] + diphosphate</text>
        <dbReference type="Rhea" id="RHEA:54292"/>
        <dbReference type="Rhea" id="RHEA-COMP:11060"/>
        <dbReference type="Rhea" id="RHEA-COMP:13847"/>
        <dbReference type="ChEBI" id="CHEBI:30013"/>
        <dbReference type="ChEBI" id="CHEBI:30616"/>
        <dbReference type="ChEBI" id="CHEBI:33019"/>
        <dbReference type="ChEBI" id="CHEBI:138113"/>
        <dbReference type="EC" id="2.7.7.108"/>
    </reaction>
</comment>
<feature type="binding site" evidence="8">
    <location>
        <position position="270"/>
    </location>
    <ligand>
        <name>Mg(2+)</name>
        <dbReference type="ChEBI" id="CHEBI:18420"/>
    </ligand>
</feature>
<evidence type="ECO:0000256" key="5">
    <source>
        <dbReference type="ARBA" id="ARBA00022741"/>
    </source>
</evidence>
<dbReference type="Proteomes" id="UP001232001">
    <property type="component" value="Chromosome"/>
</dbReference>
<evidence type="ECO:0000256" key="6">
    <source>
        <dbReference type="ARBA" id="ARBA00022840"/>
    </source>
</evidence>
<evidence type="ECO:0000256" key="7">
    <source>
        <dbReference type="ARBA" id="ARBA00022842"/>
    </source>
</evidence>
<keyword evidence="10" id="KW-1185">Reference proteome</keyword>
<feature type="binding site" evidence="8">
    <location>
        <position position="100"/>
    </location>
    <ligand>
        <name>ATP</name>
        <dbReference type="ChEBI" id="CHEBI:30616"/>
    </ligand>
</feature>
<name>A0ABY8L7N6_9FLAO</name>
<evidence type="ECO:0000256" key="4">
    <source>
        <dbReference type="ARBA" id="ARBA00022723"/>
    </source>
</evidence>
<keyword evidence="8" id="KW-0464">Manganese</keyword>
<organism evidence="9 10">
    <name type="scientific">Tenacibaculum tangerinum</name>
    <dbReference type="NCBI Taxonomy" id="3038772"/>
    <lineage>
        <taxon>Bacteria</taxon>
        <taxon>Pseudomonadati</taxon>
        <taxon>Bacteroidota</taxon>
        <taxon>Flavobacteriia</taxon>
        <taxon>Flavobacteriales</taxon>
        <taxon>Flavobacteriaceae</taxon>
        <taxon>Tenacibaculum</taxon>
    </lineage>
</organism>
<evidence type="ECO:0000313" key="9">
    <source>
        <dbReference type="EMBL" id="WGH76245.1"/>
    </source>
</evidence>
<protein>
    <recommendedName>
        <fullName evidence="8">Protein nucleotidyltransferase YdiU</fullName>
        <ecNumber evidence="8">2.7.7.-</ecNumber>
    </recommendedName>
    <alternativeName>
        <fullName evidence="8">Protein adenylyltransferase YdiU</fullName>
        <ecNumber evidence="8">2.7.7.108</ecNumber>
    </alternativeName>
    <alternativeName>
        <fullName evidence="8">Protein uridylyltransferase YdiU</fullName>
        <ecNumber evidence="8">2.7.7.-</ecNumber>
    </alternativeName>
</protein>
<comment type="function">
    <text evidence="8">Nucleotidyltransferase involved in the post-translational modification of proteins. It can catalyze the addition of adenosine monophosphate (AMP) or uridine monophosphate (UMP) to a protein, resulting in modifications known as AMPylation and UMPylation.</text>
</comment>
<keyword evidence="3 8" id="KW-0548">Nucleotidyltransferase</keyword>
<dbReference type="PANTHER" id="PTHR32057:SF14">
    <property type="entry name" value="PROTEIN ADENYLYLTRANSFERASE SELO, MITOCHONDRIAL"/>
    <property type="match status" value="1"/>
</dbReference>
<dbReference type="EC" id="2.7.7.-" evidence="8"/>
<feature type="binding site" evidence="8">
    <location>
        <position position="134"/>
    </location>
    <ligand>
        <name>ATP</name>
        <dbReference type="ChEBI" id="CHEBI:30616"/>
    </ligand>
</feature>
<comment type="catalytic activity">
    <reaction evidence="8">
        <text>L-seryl-[protein] + UTP = O-(5'-uridylyl)-L-seryl-[protein] + diphosphate</text>
        <dbReference type="Rhea" id="RHEA:64604"/>
        <dbReference type="Rhea" id="RHEA-COMP:9863"/>
        <dbReference type="Rhea" id="RHEA-COMP:16635"/>
        <dbReference type="ChEBI" id="CHEBI:29999"/>
        <dbReference type="ChEBI" id="CHEBI:33019"/>
        <dbReference type="ChEBI" id="CHEBI:46398"/>
        <dbReference type="ChEBI" id="CHEBI:156051"/>
    </reaction>
</comment>
<sequence>MNFNIENTFTNELPADPIQENTRRQVAQACFSYVTPQKTSHPKIIHVSDTMLKELGLSEADITSEEFKNVFTGNEVFPNTQPYAMCYGGHQFGHWAGQLGDGRAINLFETVYQNKNWALQLKGAGETPYSRNADGLAVLRSSIREYLCSEAMYHLGVPTTRALSLALSGDQVLRDVMYDGNPAYEKGAIVCRAAKSFLRFGSYQLFPARGDVKTLKTLVDYTIRNHFSYLGEPSKQTYVAFFKEVAERSLKMVIHWQRVGFVHGVMNTDNMSILGLTIDYGPYGWLEGYDHGWTPNTTDNTHKRYRYGAQPEIVLWNLYQLANALYPLIKEAAPLEAVLENYQEQFPEKYVQMMREKIGLFSSKESDGKLIADLEEVLQKAETDMTIFFRLLATILKEDTVEKAIEKIAKAFYTPSEVVAEIKTSWENWFQNYLERLQSETVSDEERKRKMNAVNPKYVLRNYMAQLAIDDANKNDFSLLNELCTLLKNPYDEQPEYEKWFAKRPEWARNKVGSSMLSCSS</sequence>
<feature type="binding site" evidence="8">
    <location>
        <position position="135"/>
    </location>
    <ligand>
        <name>ATP</name>
        <dbReference type="ChEBI" id="CHEBI:30616"/>
    </ligand>
</feature>
<feature type="binding site" evidence="8">
    <location>
        <position position="192"/>
    </location>
    <ligand>
        <name>ATP</name>
        <dbReference type="ChEBI" id="CHEBI:30616"/>
    </ligand>
</feature>
<dbReference type="InterPro" id="IPR003846">
    <property type="entry name" value="SelO"/>
</dbReference>
<comment type="catalytic activity">
    <reaction evidence="8">
        <text>L-tyrosyl-[protein] + ATP = O-(5'-adenylyl)-L-tyrosyl-[protein] + diphosphate</text>
        <dbReference type="Rhea" id="RHEA:54288"/>
        <dbReference type="Rhea" id="RHEA-COMP:10136"/>
        <dbReference type="Rhea" id="RHEA-COMP:13846"/>
        <dbReference type="ChEBI" id="CHEBI:30616"/>
        <dbReference type="ChEBI" id="CHEBI:33019"/>
        <dbReference type="ChEBI" id="CHEBI:46858"/>
        <dbReference type="ChEBI" id="CHEBI:83624"/>
        <dbReference type="EC" id="2.7.7.108"/>
    </reaction>
</comment>
<comment type="catalytic activity">
    <reaction evidence="8">
        <text>L-tyrosyl-[protein] + UTP = O-(5'-uridylyl)-L-tyrosyl-[protein] + diphosphate</text>
        <dbReference type="Rhea" id="RHEA:83887"/>
        <dbReference type="Rhea" id="RHEA-COMP:10136"/>
        <dbReference type="Rhea" id="RHEA-COMP:20238"/>
        <dbReference type="ChEBI" id="CHEBI:33019"/>
        <dbReference type="ChEBI" id="CHEBI:46398"/>
        <dbReference type="ChEBI" id="CHEBI:46858"/>
        <dbReference type="ChEBI" id="CHEBI:90602"/>
    </reaction>
</comment>
<dbReference type="NCBIfam" id="NF000658">
    <property type="entry name" value="PRK00029.1"/>
    <property type="match status" value="1"/>
</dbReference>
<feature type="binding site" evidence="8">
    <location>
        <position position="102"/>
    </location>
    <ligand>
        <name>ATP</name>
        <dbReference type="ChEBI" id="CHEBI:30616"/>
    </ligand>
</feature>
<dbReference type="EMBL" id="CP122539">
    <property type="protein sequence ID" value="WGH76245.1"/>
    <property type="molecule type" value="Genomic_DNA"/>
</dbReference>
<keyword evidence="6 8" id="KW-0067">ATP-binding</keyword>
<feature type="binding site" evidence="8">
    <location>
        <position position="122"/>
    </location>
    <ligand>
        <name>ATP</name>
        <dbReference type="ChEBI" id="CHEBI:30616"/>
    </ligand>
</feature>
<evidence type="ECO:0000256" key="1">
    <source>
        <dbReference type="ARBA" id="ARBA00009747"/>
    </source>
</evidence>
<keyword evidence="7 8" id="KW-0460">Magnesium</keyword>
<dbReference type="HAMAP" id="MF_00692">
    <property type="entry name" value="SelO"/>
    <property type="match status" value="1"/>
</dbReference>
<feature type="active site" description="Proton acceptor" evidence="8">
    <location>
        <position position="269"/>
    </location>
</feature>
<feature type="binding site" evidence="8">
    <location>
        <position position="279"/>
    </location>
    <ligand>
        <name>ATP</name>
        <dbReference type="ChEBI" id="CHEBI:30616"/>
    </ligand>
</feature>
<dbReference type="Pfam" id="PF02696">
    <property type="entry name" value="SelO"/>
    <property type="match status" value="1"/>
</dbReference>
<feature type="binding site" evidence="8">
    <location>
        <position position="199"/>
    </location>
    <ligand>
        <name>ATP</name>
        <dbReference type="ChEBI" id="CHEBI:30616"/>
    </ligand>
</feature>
<comment type="similarity">
    <text evidence="1 8">Belongs to the SELO family.</text>
</comment>
<keyword evidence="5 8" id="KW-0547">Nucleotide-binding</keyword>
<feature type="binding site" evidence="8">
    <location>
        <position position="103"/>
    </location>
    <ligand>
        <name>ATP</name>
        <dbReference type="ChEBI" id="CHEBI:30616"/>
    </ligand>
</feature>
<feature type="binding site" evidence="8">
    <location>
        <position position="279"/>
    </location>
    <ligand>
        <name>Mg(2+)</name>
        <dbReference type="ChEBI" id="CHEBI:18420"/>
    </ligand>
</feature>
<dbReference type="RefSeq" id="WP_279652114.1">
    <property type="nucleotide sequence ID" value="NZ_CP122539.1"/>
</dbReference>
<comment type="cofactor">
    <cofactor evidence="8">
        <name>Mg(2+)</name>
        <dbReference type="ChEBI" id="CHEBI:18420"/>
    </cofactor>
    <cofactor evidence="8">
        <name>Mn(2+)</name>
        <dbReference type="ChEBI" id="CHEBI:29035"/>
    </cofactor>
</comment>
<comment type="catalytic activity">
    <reaction evidence="8">
        <text>L-histidyl-[protein] + UTP = N(tele)-(5'-uridylyl)-L-histidyl-[protein] + diphosphate</text>
        <dbReference type="Rhea" id="RHEA:83891"/>
        <dbReference type="Rhea" id="RHEA-COMP:9745"/>
        <dbReference type="Rhea" id="RHEA-COMP:20239"/>
        <dbReference type="ChEBI" id="CHEBI:29979"/>
        <dbReference type="ChEBI" id="CHEBI:33019"/>
        <dbReference type="ChEBI" id="CHEBI:46398"/>
        <dbReference type="ChEBI" id="CHEBI:233474"/>
    </reaction>
</comment>
<dbReference type="PANTHER" id="PTHR32057">
    <property type="entry name" value="PROTEIN ADENYLYLTRANSFERASE SELO, MITOCHONDRIAL"/>
    <property type="match status" value="1"/>
</dbReference>
<comment type="catalytic activity">
    <reaction evidence="8">
        <text>L-seryl-[protein] + ATP = 3-O-(5'-adenylyl)-L-seryl-[protein] + diphosphate</text>
        <dbReference type="Rhea" id="RHEA:58120"/>
        <dbReference type="Rhea" id="RHEA-COMP:9863"/>
        <dbReference type="Rhea" id="RHEA-COMP:15073"/>
        <dbReference type="ChEBI" id="CHEBI:29999"/>
        <dbReference type="ChEBI" id="CHEBI:30616"/>
        <dbReference type="ChEBI" id="CHEBI:33019"/>
        <dbReference type="ChEBI" id="CHEBI:142516"/>
        <dbReference type="EC" id="2.7.7.108"/>
    </reaction>
</comment>
<gene>
    <name evidence="8" type="primary">ydiU</name>
    <name evidence="8" type="synonym">selO</name>
    <name evidence="9" type="ORF">P8625_03505</name>
</gene>
<evidence type="ECO:0000256" key="2">
    <source>
        <dbReference type="ARBA" id="ARBA00022679"/>
    </source>
</evidence>
<reference evidence="9 10" key="1">
    <citation type="submission" date="2023-04" db="EMBL/GenBank/DDBJ databases">
        <title>Tenacibaculum tangerinum sp. nov., isolated from sea tidal flat of South Korea.</title>
        <authorList>
            <person name="Lee S.H."/>
            <person name="Kim J.-J."/>
        </authorList>
    </citation>
    <scope>NUCLEOTIDE SEQUENCE [LARGE SCALE GENOMIC DNA]</scope>
    <source>
        <strain evidence="9 10">GRR-S3-23</strain>
    </source>
</reference>
<evidence type="ECO:0000256" key="8">
    <source>
        <dbReference type="HAMAP-Rule" id="MF_00692"/>
    </source>
</evidence>
<dbReference type="EC" id="2.7.7.108" evidence="8"/>